<dbReference type="InterPro" id="IPR009739">
    <property type="entry name" value="LprI-like_N"/>
</dbReference>
<dbReference type="EMBL" id="AAYA01000001">
    <property type="protein sequence ID" value="EBA10427.1"/>
    <property type="molecule type" value="Genomic_DNA"/>
</dbReference>
<evidence type="ECO:0000256" key="2">
    <source>
        <dbReference type="ARBA" id="ARBA00023136"/>
    </source>
</evidence>
<feature type="chain" id="PRO_5002654705" description="Lipoprotein" evidence="5">
    <location>
        <begin position="24"/>
        <end position="211"/>
    </location>
</feature>
<dbReference type="GO" id="GO:0005576">
    <property type="term" value="C:extracellular region"/>
    <property type="evidence" value="ECO:0007669"/>
    <property type="project" value="TreeGrafter"/>
</dbReference>
<evidence type="ECO:0000256" key="4">
    <source>
        <dbReference type="ARBA" id="ARBA00023288"/>
    </source>
</evidence>
<keyword evidence="4" id="KW-0449">Lipoprotein</keyword>
<dbReference type="Gene3D" id="1.20.1270.180">
    <property type="match status" value="1"/>
</dbReference>
<dbReference type="OrthoDB" id="5565855at2"/>
<accession>A3JY41</accession>
<keyword evidence="9" id="KW-1185">Reference proteome</keyword>
<comment type="caution">
    <text evidence="8">The sequence shown here is derived from an EMBL/GenBank/DDBJ whole genome shotgun (WGS) entry which is preliminary data.</text>
</comment>
<evidence type="ECO:0000313" key="8">
    <source>
        <dbReference type="EMBL" id="EBA10427.1"/>
    </source>
</evidence>
<dbReference type="AlphaFoldDB" id="A3JY41"/>
<organism evidence="8 9">
    <name type="scientific">Sagittula stellata (strain ATCC 700073 / DSM 11524 / E-37)</name>
    <dbReference type="NCBI Taxonomy" id="388399"/>
    <lineage>
        <taxon>Bacteria</taxon>
        <taxon>Pseudomonadati</taxon>
        <taxon>Pseudomonadota</taxon>
        <taxon>Alphaproteobacteria</taxon>
        <taxon>Rhodobacterales</taxon>
        <taxon>Roseobacteraceae</taxon>
        <taxon>Sagittula</taxon>
    </lineage>
</organism>
<keyword evidence="1 5" id="KW-0732">Signal</keyword>
<dbReference type="PANTHER" id="PTHR37549">
    <property type="entry name" value="LIPOPROTEIN LPRI"/>
    <property type="match status" value="1"/>
</dbReference>
<feature type="domain" description="Lysozyme inhibitor LprI-like N-terminal" evidence="6">
    <location>
        <begin position="32"/>
        <end position="110"/>
    </location>
</feature>
<evidence type="ECO:0008006" key="10">
    <source>
        <dbReference type="Google" id="ProtNLM"/>
    </source>
</evidence>
<sequence length="211" mass="22626">MKRIPTLSVFATLAMTAPGMAPAADPAFDCGKASGTVEEMICANDGLAELDREMARLYGLAVNDPDLGQERLDRLKAMQRGWIKGRNDCWKADSVEGCVAENYAMRMHELRLGYGNTRSDDEAGITIGPLAFVCGGLKAGISAVFVNGAEGLVSLRWDDRSLALTQAVSGSGARYEGESFDGIYEFWTKGPEALFTTPATGQLNCIEDDIG</sequence>
<dbReference type="Pfam" id="PF09864">
    <property type="entry name" value="MliC"/>
    <property type="match status" value="1"/>
</dbReference>
<feature type="domain" description="C-type lysozyme inhibitor" evidence="7">
    <location>
        <begin position="133"/>
        <end position="202"/>
    </location>
</feature>
<dbReference type="InterPro" id="IPR052755">
    <property type="entry name" value="Lysozyme_Inhibitor_LprI"/>
</dbReference>
<feature type="signal peptide" evidence="5">
    <location>
        <begin position="1"/>
        <end position="23"/>
    </location>
</feature>
<gene>
    <name evidence="8" type="ORF">SSE37_20517</name>
</gene>
<keyword evidence="3" id="KW-0564">Palmitate</keyword>
<evidence type="ECO:0000259" key="7">
    <source>
        <dbReference type="Pfam" id="PF09864"/>
    </source>
</evidence>
<dbReference type="eggNOG" id="COG4461">
    <property type="taxonomic scope" value="Bacteria"/>
</dbReference>
<reference evidence="8 9" key="1">
    <citation type="submission" date="2006-06" db="EMBL/GenBank/DDBJ databases">
        <authorList>
            <person name="Moran M.A."/>
            <person name="Ferriera S."/>
            <person name="Johnson J."/>
            <person name="Kravitz S."/>
            <person name="Beeson K."/>
            <person name="Sutton G."/>
            <person name="Rogers Y.-H."/>
            <person name="Friedman R."/>
            <person name="Frazier M."/>
            <person name="Venter J.C."/>
        </authorList>
    </citation>
    <scope>NUCLEOTIDE SEQUENCE [LARGE SCALE GENOMIC DNA]</scope>
    <source>
        <strain evidence="8 9">E-37</strain>
    </source>
</reference>
<dbReference type="InterPro" id="IPR036328">
    <property type="entry name" value="MliC_sf"/>
</dbReference>
<keyword evidence="2" id="KW-0472">Membrane</keyword>
<evidence type="ECO:0000256" key="1">
    <source>
        <dbReference type="ARBA" id="ARBA00022729"/>
    </source>
</evidence>
<dbReference type="Pfam" id="PF07007">
    <property type="entry name" value="LprI"/>
    <property type="match status" value="1"/>
</dbReference>
<dbReference type="Proteomes" id="UP000005713">
    <property type="component" value="Unassembled WGS sequence"/>
</dbReference>
<dbReference type="Gene3D" id="2.40.128.200">
    <property type="match status" value="1"/>
</dbReference>
<dbReference type="SUPFAM" id="SSF141488">
    <property type="entry name" value="YdhA-like"/>
    <property type="match status" value="1"/>
</dbReference>
<protein>
    <recommendedName>
        <fullName evidence="10">Lipoprotein</fullName>
    </recommendedName>
</protein>
<dbReference type="InterPro" id="IPR018660">
    <property type="entry name" value="MliC"/>
</dbReference>
<name>A3JY41_SAGS3</name>
<dbReference type="RefSeq" id="WP_005855276.1">
    <property type="nucleotide sequence ID" value="NZ_AAYA01000001.1"/>
</dbReference>
<evidence type="ECO:0000313" key="9">
    <source>
        <dbReference type="Proteomes" id="UP000005713"/>
    </source>
</evidence>
<evidence type="ECO:0000256" key="5">
    <source>
        <dbReference type="SAM" id="SignalP"/>
    </source>
</evidence>
<evidence type="ECO:0000259" key="6">
    <source>
        <dbReference type="Pfam" id="PF07007"/>
    </source>
</evidence>
<dbReference type="PANTHER" id="PTHR37549:SF1">
    <property type="entry name" value="LIPOPROTEIN LPRI"/>
    <property type="match status" value="1"/>
</dbReference>
<proteinExistence type="predicted"/>
<evidence type="ECO:0000256" key="3">
    <source>
        <dbReference type="ARBA" id="ARBA00023139"/>
    </source>
</evidence>